<sequence length="74" mass="8746">MTRDIPVSRCIYRYDALDRLANHSVEGEANVRFFYRKNRLTTHIQGHVKRSLLQTEEHLLAQKNQNVEHVEPVC</sequence>
<reference evidence="2" key="1">
    <citation type="submission" date="2017-02" db="EMBL/GenBank/DDBJ databases">
        <title>Pseudomonas floridae sp. nov., a novel pathogenic bacterial species isolated from tomato.</title>
        <authorList>
            <person name="Timilsina S."/>
            <person name="Vallad G.E."/>
            <person name="Jones J.B."/>
        </authorList>
    </citation>
    <scope>NUCLEOTIDE SEQUENCE [LARGE SCALE GENOMIC DNA]</scope>
    <source>
        <strain evidence="2">GEV388</strain>
    </source>
</reference>
<organism evidence="1 2">
    <name type="scientific">Pseudomonas floridensis</name>
    <dbReference type="NCBI Taxonomy" id="1958950"/>
    <lineage>
        <taxon>Bacteria</taxon>
        <taxon>Pseudomonadati</taxon>
        <taxon>Pseudomonadota</taxon>
        <taxon>Gammaproteobacteria</taxon>
        <taxon>Pseudomonadales</taxon>
        <taxon>Pseudomonadaceae</taxon>
        <taxon>Pseudomonas</taxon>
    </lineage>
</organism>
<proteinExistence type="predicted"/>
<gene>
    <name evidence="1" type="ORF">BZK31_23125</name>
</gene>
<dbReference type="EMBL" id="MUIO01000101">
    <property type="protein sequence ID" value="ORC56467.1"/>
    <property type="molecule type" value="Genomic_DNA"/>
</dbReference>
<evidence type="ECO:0008006" key="3">
    <source>
        <dbReference type="Google" id="ProtNLM"/>
    </source>
</evidence>
<name>A0A1X0N1W9_9PSED</name>
<evidence type="ECO:0000313" key="2">
    <source>
        <dbReference type="Proteomes" id="UP000192815"/>
    </source>
</evidence>
<feature type="non-terminal residue" evidence="1">
    <location>
        <position position="74"/>
    </location>
</feature>
<protein>
    <recommendedName>
        <fullName evidence="3">Sugar-binding protein</fullName>
    </recommendedName>
</protein>
<dbReference type="AlphaFoldDB" id="A0A1X0N1W9"/>
<accession>A0A1X0N1W9</accession>
<dbReference type="Proteomes" id="UP000192815">
    <property type="component" value="Unassembled WGS sequence"/>
</dbReference>
<keyword evidence="2" id="KW-1185">Reference proteome</keyword>
<comment type="caution">
    <text evidence="1">The sequence shown here is derived from an EMBL/GenBank/DDBJ whole genome shotgun (WGS) entry which is preliminary data.</text>
</comment>
<evidence type="ECO:0000313" key="1">
    <source>
        <dbReference type="EMBL" id="ORC56467.1"/>
    </source>
</evidence>